<feature type="chain" id="PRO_5020662196" description="PEP-CTERM sorting domain-containing protein" evidence="1">
    <location>
        <begin position="25"/>
        <end position="130"/>
    </location>
</feature>
<name>A0A4P6KYD3_9BURK</name>
<dbReference type="AlphaFoldDB" id="A0A4P6KYD3"/>
<reference evidence="2 3" key="1">
    <citation type="submission" date="2019-02" db="EMBL/GenBank/DDBJ databases">
        <title>Draft Genome Sequences of Six Type Strains of the Genus Massilia.</title>
        <authorList>
            <person name="Miess H."/>
            <person name="Frediansyhah A."/>
            <person name="Gross H."/>
        </authorList>
    </citation>
    <scope>NUCLEOTIDE SEQUENCE [LARGE SCALE GENOMIC DNA]</scope>
    <source>
        <strain evidence="2 3">DSM 17473</strain>
    </source>
</reference>
<dbReference type="Proteomes" id="UP000290637">
    <property type="component" value="Chromosome"/>
</dbReference>
<organism evidence="2 3">
    <name type="scientific">Pseudoduganella lutea</name>
    <dbReference type="NCBI Taxonomy" id="321985"/>
    <lineage>
        <taxon>Bacteria</taxon>
        <taxon>Pseudomonadati</taxon>
        <taxon>Pseudomonadota</taxon>
        <taxon>Betaproteobacteria</taxon>
        <taxon>Burkholderiales</taxon>
        <taxon>Oxalobacteraceae</taxon>
        <taxon>Telluria group</taxon>
        <taxon>Pseudoduganella</taxon>
    </lineage>
</organism>
<gene>
    <name evidence="2" type="ORF">EWM63_10320</name>
</gene>
<evidence type="ECO:0000256" key="1">
    <source>
        <dbReference type="SAM" id="SignalP"/>
    </source>
</evidence>
<dbReference type="OrthoDB" id="9893704at2"/>
<evidence type="ECO:0000313" key="3">
    <source>
        <dbReference type="Proteomes" id="UP000290637"/>
    </source>
</evidence>
<dbReference type="KEGG" id="plue:EWM63_10320"/>
<proteinExistence type="predicted"/>
<keyword evidence="1" id="KW-0732">Signal</keyword>
<keyword evidence="3" id="KW-1185">Reference proteome</keyword>
<protein>
    <recommendedName>
        <fullName evidence="4">PEP-CTERM sorting domain-containing protein</fullName>
    </recommendedName>
</protein>
<accession>A0A4P6KYD3</accession>
<dbReference type="EMBL" id="CP035913">
    <property type="protein sequence ID" value="QBE63308.1"/>
    <property type="molecule type" value="Genomic_DNA"/>
</dbReference>
<evidence type="ECO:0000313" key="2">
    <source>
        <dbReference type="EMBL" id="QBE63308.1"/>
    </source>
</evidence>
<sequence>MAIRTFCTTFCTVLATLSALPATAFEMLPETSPVTAGIANRGNAAAPHAAGRVLFESDAPIGMTGPDQGSTSLLNQTGTYVGGLVAGDIAYRPHALTTSEPEQGNLPLLGAAAIALLVAQLRRSRRPAVR</sequence>
<feature type="signal peptide" evidence="1">
    <location>
        <begin position="1"/>
        <end position="24"/>
    </location>
</feature>
<dbReference type="RefSeq" id="WP_130186437.1">
    <property type="nucleotide sequence ID" value="NZ_CP035913.1"/>
</dbReference>
<evidence type="ECO:0008006" key="4">
    <source>
        <dbReference type="Google" id="ProtNLM"/>
    </source>
</evidence>